<organism evidence="1 2">
    <name type="scientific">Euplotes crassus</name>
    <dbReference type="NCBI Taxonomy" id="5936"/>
    <lineage>
        <taxon>Eukaryota</taxon>
        <taxon>Sar</taxon>
        <taxon>Alveolata</taxon>
        <taxon>Ciliophora</taxon>
        <taxon>Intramacronucleata</taxon>
        <taxon>Spirotrichea</taxon>
        <taxon>Hypotrichia</taxon>
        <taxon>Euplotida</taxon>
        <taxon>Euplotidae</taxon>
        <taxon>Moneuplotes</taxon>
    </lineage>
</organism>
<dbReference type="Proteomes" id="UP001295684">
    <property type="component" value="Unassembled WGS sequence"/>
</dbReference>
<reference evidence="1" key="1">
    <citation type="submission" date="2023-07" db="EMBL/GenBank/DDBJ databases">
        <authorList>
            <consortium name="AG Swart"/>
            <person name="Singh M."/>
            <person name="Singh A."/>
            <person name="Seah K."/>
            <person name="Emmerich C."/>
        </authorList>
    </citation>
    <scope>NUCLEOTIDE SEQUENCE</scope>
    <source>
        <strain evidence="1">DP1</strain>
    </source>
</reference>
<keyword evidence="2" id="KW-1185">Reference proteome</keyword>
<dbReference type="AlphaFoldDB" id="A0AAD1XM26"/>
<evidence type="ECO:0000313" key="2">
    <source>
        <dbReference type="Proteomes" id="UP001295684"/>
    </source>
</evidence>
<accession>A0AAD1XM26</accession>
<evidence type="ECO:0000313" key="1">
    <source>
        <dbReference type="EMBL" id="CAI2375298.1"/>
    </source>
</evidence>
<dbReference type="EMBL" id="CAMPGE010016761">
    <property type="protein sequence ID" value="CAI2375298.1"/>
    <property type="molecule type" value="Genomic_DNA"/>
</dbReference>
<sequence length="331" mass="37676">MYSVKSRIETLLKESVRVALPKRSSIEAKALQEFTVSSCSQGNKGQFHYTTNLPQLIWQKSLEEAKKEGNKDQHDYYGMASAKDIATDIIVTMEQGERSMFKFIEVGNLPTDDGIGFSIDFQIRDEIFQEHEDVFTKILNNEKIPEDVPLLEFVVTPVNKVEAEGNIERFFREYVRIAHISQIYQNIQLQFNNYIDRNKATAIALSLNSHFSDTKTNGDVIFSDYIDEFTDKEHNLHDMIHVVENHHETLYKLNLLCKPIQTFSLAAGVEKYKKEAFEGQKKDPVTIPPKAHLYDLMLDLITKNGPVAPCHSSLLPASKAAGVTLSFLPDM</sequence>
<gene>
    <name evidence="1" type="ORF">ECRASSUSDP1_LOCUS16660</name>
</gene>
<proteinExistence type="predicted"/>
<protein>
    <submittedName>
        <fullName evidence="1">Uncharacterized protein</fullName>
    </submittedName>
</protein>
<name>A0AAD1XM26_EUPCR</name>
<comment type="caution">
    <text evidence="1">The sequence shown here is derived from an EMBL/GenBank/DDBJ whole genome shotgun (WGS) entry which is preliminary data.</text>
</comment>